<evidence type="ECO:0000313" key="1">
    <source>
        <dbReference type="EMBL" id="RJF71288.1"/>
    </source>
</evidence>
<accession>A0A418V5B9</accession>
<reference evidence="1 2" key="1">
    <citation type="submission" date="2018-09" db="EMBL/GenBank/DDBJ databases">
        <authorList>
            <person name="Zhu H."/>
        </authorList>
    </citation>
    <scope>NUCLEOTIDE SEQUENCE [LARGE SCALE GENOMIC DNA]</scope>
    <source>
        <strain evidence="1 2">K2S05-167</strain>
    </source>
</reference>
<protein>
    <submittedName>
        <fullName evidence="1">Uncharacterized protein</fullName>
    </submittedName>
</protein>
<dbReference type="RefSeq" id="WP_119762314.1">
    <property type="nucleotide sequence ID" value="NZ_QYUJ01000014.1"/>
</dbReference>
<dbReference type="Proteomes" id="UP000286287">
    <property type="component" value="Unassembled WGS sequence"/>
</dbReference>
<sequence>MEVDLIKREKQWLIRVIWDEENPQVARVLLCPCNGETSPVWTEFTDQDSFLRHLWHLIDQQAGVR</sequence>
<proteinExistence type="predicted"/>
<evidence type="ECO:0000313" key="2">
    <source>
        <dbReference type="Proteomes" id="UP000286287"/>
    </source>
</evidence>
<organism evidence="1 2">
    <name type="scientific">Deinococcus cavernae</name>
    <dbReference type="NCBI Taxonomy" id="2320857"/>
    <lineage>
        <taxon>Bacteria</taxon>
        <taxon>Thermotogati</taxon>
        <taxon>Deinococcota</taxon>
        <taxon>Deinococci</taxon>
        <taxon>Deinococcales</taxon>
        <taxon>Deinococcaceae</taxon>
        <taxon>Deinococcus</taxon>
    </lineage>
</organism>
<comment type="caution">
    <text evidence="1">The sequence shown here is derived from an EMBL/GenBank/DDBJ whole genome shotgun (WGS) entry which is preliminary data.</text>
</comment>
<dbReference type="EMBL" id="QYUJ01000014">
    <property type="protein sequence ID" value="RJF71288.1"/>
    <property type="molecule type" value="Genomic_DNA"/>
</dbReference>
<name>A0A418V5B9_9DEIO</name>
<gene>
    <name evidence="1" type="ORF">D3875_06585</name>
</gene>
<dbReference type="AlphaFoldDB" id="A0A418V5B9"/>
<keyword evidence="2" id="KW-1185">Reference proteome</keyword>